<feature type="region of interest" description="Disordered" evidence="6">
    <location>
        <begin position="76"/>
        <end position="96"/>
    </location>
</feature>
<feature type="domain" description="HTH gntR-type" evidence="7">
    <location>
        <begin position="10"/>
        <end position="78"/>
    </location>
</feature>
<dbReference type="STRING" id="1203190.GCA_000312345_01849"/>
<dbReference type="InterPro" id="IPR036388">
    <property type="entry name" value="WH-like_DNA-bd_sf"/>
</dbReference>
<dbReference type="InterPro" id="IPR015421">
    <property type="entry name" value="PyrdxlP-dep_Trfase_major"/>
</dbReference>
<feature type="compositionally biased region" description="Pro residues" evidence="6">
    <location>
        <begin position="82"/>
        <end position="92"/>
    </location>
</feature>
<gene>
    <name evidence="8" type="ORF">SAMN04488539_0939</name>
</gene>
<proteinExistence type="inferred from homology"/>
<evidence type="ECO:0000256" key="5">
    <source>
        <dbReference type="ARBA" id="ARBA00023163"/>
    </source>
</evidence>
<dbReference type="Pfam" id="PF00392">
    <property type="entry name" value="GntR"/>
    <property type="match status" value="1"/>
</dbReference>
<evidence type="ECO:0000256" key="2">
    <source>
        <dbReference type="ARBA" id="ARBA00022898"/>
    </source>
</evidence>
<evidence type="ECO:0000256" key="4">
    <source>
        <dbReference type="ARBA" id="ARBA00023125"/>
    </source>
</evidence>
<dbReference type="EMBL" id="LT629765">
    <property type="protein sequence ID" value="SDS06749.1"/>
    <property type="molecule type" value="Genomic_DNA"/>
</dbReference>
<accession>A0A1H1P7Y6</accession>
<evidence type="ECO:0000256" key="1">
    <source>
        <dbReference type="ARBA" id="ARBA00005384"/>
    </source>
</evidence>
<comment type="similarity">
    <text evidence="1">In the C-terminal section; belongs to the class-I pyridoxal-phosphate-dependent aminotransferase family.</text>
</comment>
<protein>
    <submittedName>
        <fullName evidence="8">GntR family transcriptional regulator / MocR family aminotransferase</fullName>
    </submittedName>
</protein>
<dbReference type="Proteomes" id="UP000182237">
    <property type="component" value="Chromosome I"/>
</dbReference>
<keyword evidence="8" id="KW-0808">Transferase</keyword>
<dbReference type="Gene3D" id="3.40.640.10">
    <property type="entry name" value="Type I PLP-dependent aspartate aminotransferase-like (Major domain)"/>
    <property type="match status" value="1"/>
</dbReference>
<dbReference type="Gene3D" id="1.10.10.10">
    <property type="entry name" value="Winged helix-like DNA-binding domain superfamily/Winged helix DNA-binding domain"/>
    <property type="match status" value="1"/>
</dbReference>
<evidence type="ECO:0000313" key="8">
    <source>
        <dbReference type="EMBL" id="SDS06749.1"/>
    </source>
</evidence>
<organism evidence="8 9">
    <name type="scientific">Corynebacterium timonense</name>
    <dbReference type="NCBI Taxonomy" id="441500"/>
    <lineage>
        <taxon>Bacteria</taxon>
        <taxon>Bacillati</taxon>
        <taxon>Actinomycetota</taxon>
        <taxon>Actinomycetes</taxon>
        <taxon>Mycobacteriales</taxon>
        <taxon>Corynebacteriaceae</taxon>
        <taxon>Corynebacterium</taxon>
    </lineage>
</organism>
<keyword evidence="8" id="KW-0032">Aminotransferase</keyword>
<keyword evidence="2" id="KW-0663">Pyridoxal phosphate</keyword>
<evidence type="ECO:0000256" key="6">
    <source>
        <dbReference type="SAM" id="MobiDB-lite"/>
    </source>
</evidence>
<evidence type="ECO:0000256" key="3">
    <source>
        <dbReference type="ARBA" id="ARBA00023015"/>
    </source>
</evidence>
<dbReference type="InterPro" id="IPR051446">
    <property type="entry name" value="HTH_trans_reg/aminotransferase"/>
</dbReference>
<dbReference type="AlphaFoldDB" id="A0A1H1P7Y6"/>
<evidence type="ECO:0000259" key="7">
    <source>
        <dbReference type="PROSITE" id="PS50949"/>
    </source>
</evidence>
<dbReference type="GO" id="GO:0003700">
    <property type="term" value="F:DNA-binding transcription factor activity"/>
    <property type="evidence" value="ECO:0007669"/>
    <property type="project" value="InterPro"/>
</dbReference>
<dbReference type="InterPro" id="IPR015424">
    <property type="entry name" value="PyrdxlP-dep_Trfase"/>
</dbReference>
<dbReference type="CDD" id="cd07377">
    <property type="entry name" value="WHTH_GntR"/>
    <property type="match status" value="1"/>
</dbReference>
<name>A0A1H1P7Y6_9CORY</name>
<sequence>MLSVDRSLPLSLPAQIAAGMRELVASGQLAAGERVPSTRELAALLDVSRGSVVTAYDQLSSEGILLASQGAPTIVHPQLPRLSPPVPRPAPPSRRGAQRVISLKPTSGHAGTIRPAAWRRAWREAAAAPAQPVDKAGQPYLRGAVAEHLRLARGLRVDPENVLVTGGAREGLLLILMSLGRALRVGVEDPGHPGLRTIVPLAGHTPVTCPTDENGLVVEALPTDLDALLVTPSHLYPLGASMPAPRRHALLEWAARTDVVLIEDDFNSELRYRVSPQPTLAALSTEATVVSLGTFSTLLSRELNAGYVVADPATAVTLRATRELLGMPVSSVTQDAIAHLLDSGDVRRTTKRVHARLVVRREVLAGTVFPALRERGARIVHSDDSLGVDALVYFDDAAAKQAFEEQMRRGRLTCGYLGDGLLLGFGHLSEEDFAHAIAVLRPQP</sequence>
<keyword evidence="9" id="KW-1185">Reference proteome</keyword>
<dbReference type="PROSITE" id="PS50949">
    <property type="entry name" value="HTH_GNTR"/>
    <property type="match status" value="1"/>
</dbReference>
<dbReference type="SUPFAM" id="SSF46785">
    <property type="entry name" value="Winged helix' DNA-binding domain"/>
    <property type="match status" value="1"/>
</dbReference>
<reference evidence="8 9" key="1">
    <citation type="submission" date="2016-10" db="EMBL/GenBank/DDBJ databases">
        <authorList>
            <person name="de Groot N.N."/>
        </authorList>
    </citation>
    <scope>NUCLEOTIDE SEQUENCE [LARGE SCALE GENOMIC DNA]</scope>
    <source>
        <strain evidence="8 9">DSM 45434</strain>
    </source>
</reference>
<keyword evidence="5" id="KW-0804">Transcription</keyword>
<keyword evidence="4" id="KW-0238">DNA-binding</keyword>
<keyword evidence="3" id="KW-0805">Transcription regulation</keyword>
<dbReference type="CDD" id="cd00609">
    <property type="entry name" value="AAT_like"/>
    <property type="match status" value="1"/>
</dbReference>
<dbReference type="PRINTS" id="PR00035">
    <property type="entry name" value="HTHGNTR"/>
</dbReference>
<dbReference type="SMART" id="SM00345">
    <property type="entry name" value="HTH_GNTR"/>
    <property type="match status" value="1"/>
</dbReference>
<dbReference type="SUPFAM" id="SSF53383">
    <property type="entry name" value="PLP-dependent transferases"/>
    <property type="match status" value="1"/>
</dbReference>
<dbReference type="Pfam" id="PF00155">
    <property type="entry name" value="Aminotran_1_2"/>
    <property type="match status" value="1"/>
</dbReference>
<dbReference type="eggNOG" id="COG1167">
    <property type="taxonomic scope" value="Bacteria"/>
</dbReference>
<dbReference type="OrthoDB" id="199743at2"/>
<dbReference type="PANTHER" id="PTHR46577">
    <property type="entry name" value="HTH-TYPE TRANSCRIPTIONAL REGULATORY PROTEIN GABR"/>
    <property type="match status" value="1"/>
</dbReference>
<dbReference type="InterPro" id="IPR000524">
    <property type="entry name" value="Tscrpt_reg_HTH_GntR"/>
</dbReference>
<dbReference type="PANTHER" id="PTHR46577:SF1">
    <property type="entry name" value="HTH-TYPE TRANSCRIPTIONAL REGULATORY PROTEIN GABR"/>
    <property type="match status" value="1"/>
</dbReference>
<dbReference type="GO" id="GO:0008483">
    <property type="term" value="F:transaminase activity"/>
    <property type="evidence" value="ECO:0007669"/>
    <property type="project" value="UniProtKB-KW"/>
</dbReference>
<dbReference type="InterPro" id="IPR004839">
    <property type="entry name" value="Aminotransferase_I/II_large"/>
</dbReference>
<dbReference type="GO" id="GO:0003677">
    <property type="term" value="F:DNA binding"/>
    <property type="evidence" value="ECO:0007669"/>
    <property type="project" value="UniProtKB-KW"/>
</dbReference>
<dbReference type="RefSeq" id="WP_019194648.1">
    <property type="nucleotide sequence ID" value="NZ_LT629765.1"/>
</dbReference>
<dbReference type="InterPro" id="IPR036390">
    <property type="entry name" value="WH_DNA-bd_sf"/>
</dbReference>
<evidence type="ECO:0000313" key="9">
    <source>
        <dbReference type="Proteomes" id="UP000182237"/>
    </source>
</evidence>
<dbReference type="GO" id="GO:0030170">
    <property type="term" value="F:pyridoxal phosphate binding"/>
    <property type="evidence" value="ECO:0007669"/>
    <property type="project" value="InterPro"/>
</dbReference>